<evidence type="ECO:0000313" key="2">
    <source>
        <dbReference type="EMBL" id="CAH1258280.1"/>
    </source>
</evidence>
<keyword evidence="3" id="KW-1185">Reference proteome</keyword>
<name>A0A8J9ZMT3_BRALA</name>
<dbReference type="EMBL" id="OV696688">
    <property type="protein sequence ID" value="CAH1258280.1"/>
    <property type="molecule type" value="Genomic_DNA"/>
</dbReference>
<feature type="region of interest" description="Disordered" evidence="1">
    <location>
        <begin position="270"/>
        <end position="292"/>
    </location>
</feature>
<proteinExistence type="predicted"/>
<sequence>MTSHSIEISKLCLEQQSSRHHIALVGQDKTPNKMWDKLISIFTCCLSINKVAPGEETTGDAHEDESMVKETTAPSIPVSSPPAPRMCQPRPEWSSDDILSQLRDEGVLPGLKRRDNAIAFHVPVENSGTPPRYHMRLQKIEKRMEERREKVKKPCPESPDDLKRQLSNAEVRRQELLAKKSARISTKSAEKAAKIKAKKASRKVTSSGFIVTSTSDSDVIATRESQRTKRMEGRLKKRRARVAKVATADALEKRQNLAAERRQDHVVATVSKAKKLGRPHPSAQEESGSAGR</sequence>
<dbReference type="OrthoDB" id="10038088at2759"/>
<dbReference type="Proteomes" id="UP000838412">
    <property type="component" value="Chromosome 3"/>
</dbReference>
<accession>A0A8J9ZMT3</accession>
<protein>
    <submittedName>
        <fullName evidence="2">Hypp1990 protein</fullName>
    </submittedName>
</protein>
<organism evidence="2 3">
    <name type="scientific">Branchiostoma lanceolatum</name>
    <name type="common">Common lancelet</name>
    <name type="synonym">Amphioxus lanceolatum</name>
    <dbReference type="NCBI Taxonomy" id="7740"/>
    <lineage>
        <taxon>Eukaryota</taxon>
        <taxon>Metazoa</taxon>
        <taxon>Chordata</taxon>
        <taxon>Cephalochordata</taxon>
        <taxon>Leptocardii</taxon>
        <taxon>Amphioxiformes</taxon>
        <taxon>Branchiostomatidae</taxon>
        <taxon>Branchiostoma</taxon>
    </lineage>
</organism>
<evidence type="ECO:0000313" key="3">
    <source>
        <dbReference type="Proteomes" id="UP000838412"/>
    </source>
</evidence>
<feature type="region of interest" description="Disordered" evidence="1">
    <location>
        <begin position="72"/>
        <end position="93"/>
    </location>
</feature>
<evidence type="ECO:0000256" key="1">
    <source>
        <dbReference type="SAM" id="MobiDB-lite"/>
    </source>
</evidence>
<dbReference type="AlphaFoldDB" id="A0A8J9ZMT3"/>
<gene>
    <name evidence="2" type="primary">Hypp1990</name>
    <name evidence="2" type="ORF">BLAG_LOCUS15907</name>
</gene>
<reference evidence="2" key="1">
    <citation type="submission" date="2022-01" db="EMBL/GenBank/DDBJ databases">
        <authorList>
            <person name="Braso-Vives M."/>
        </authorList>
    </citation>
    <scope>NUCLEOTIDE SEQUENCE</scope>
</reference>